<evidence type="ECO:0000256" key="5">
    <source>
        <dbReference type="ARBA" id="ARBA00022801"/>
    </source>
</evidence>
<evidence type="ECO:0000256" key="4">
    <source>
        <dbReference type="ARBA" id="ARBA00022729"/>
    </source>
</evidence>
<keyword evidence="4 12" id="KW-0732">Signal</keyword>
<dbReference type="Gene3D" id="2.60.40.1760">
    <property type="entry name" value="glycosyl hydrolase (family 31)"/>
    <property type="match status" value="1"/>
</dbReference>
<reference evidence="16" key="1">
    <citation type="submission" date="2016-10" db="EMBL/GenBank/DDBJ databases">
        <authorList>
            <person name="Benchimol M."/>
            <person name="Almeida L.G."/>
            <person name="Vasconcelos A.T."/>
            <person name="Perreira-Neves A."/>
            <person name="Rosa I.A."/>
            <person name="Tasca T."/>
            <person name="Bogo M.R."/>
            <person name="de Souza W."/>
        </authorList>
    </citation>
    <scope>NUCLEOTIDE SEQUENCE [LARGE SCALE GENOMIC DNA]</scope>
    <source>
        <strain evidence="16">K</strain>
    </source>
</reference>
<dbReference type="VEuPathDB" id="TrichDB:TRFO_20816"/>
<dbReference type="SUPFAM" id="SSF51445">
    <property type="entry name" value="(Trans)glycosidases"/>
    <property type="match status" value="1"/>
</dbReference>
<keyword evidence="5 10" id="KW-0378">Hydrolase</keyword>
<name>A0A1J4KGL7_9EUKA</name>
<accession>A0A1J4KGL7</accession>
<evidence type="ECO:0000256" key="8">
    <source>
        <dbReference type="ARBA" id="ARBA00023295"/>
    </source>
</evidence>
<dbReference type="InterPro" id="IPR048395">
    <property type="entry name" value="Glyco_hydro_31_C"/>
</dbReference>
<evidence type="ECO:0000256" key="1">
    <source>
        <dbReference type="ARBA" id="ARBA00004240"/>
    </source>
</evidence>
<dbReference type="PANTHER" id="PTHR22762">
    <property type="entry name" value="ALPHA-GLUCOSIDASE"/>
    <property type="match status" value="1"/>
</dbReference>
<evidence type="ECO:0000313" key="16">
    <source>
        <dbReference type="EMBL" id="OHT10080.1"/>
    </source>
</evidence>
<comment type="subcellular location">
    <subcellularLocation>
        <location evidence="1">Endoplasmic reticulum</location>
    </subcellularLocation>
</comment>
<evidence type="ECO:0000259" key="15">
    <source>
        <dbReference type="Pfam" id="PF21365"/>
    </source>
</evidence>
<dbReference type="CDD" id="cd14752">
    <property type="entry name" value="GH31_N"/>
    <property type="match status" value="1"/>
</dbReference>
<evidence type="ECO:0000256" key="12">
    <source>
        <dbReference type="SAM" id="SignalP"/>
    </source>
</evidence>
<dbReference type="GO" id="GO:0005975">
    <property type="term" value="P:carbohydrate metabolic process"/>
    <property type="evidence" value="ECO:0007669"/>
    <property type="project" value="InterPro"/>
</dbReference>
<dbReference type="RefSeq" id="XP_068363216.1">
    <property type="nucleotide sequence ID" value="XM_068501602.1"/>
</dbReference>
<dbReference type="InterPro" id="IPR017853">
    <property type="entry name" value="GH"/>
</dbReference>
<dbReference type="Gene3D" id="3.20.20.80">
    <property type="entry name" value="Glycosidases"/>
    <property type="match status" value="2"/>
</dbReference>
<dbReference type="Proteomes" id="UP000179807">
    <property type="component" value="Unassembled WGS sequence"/>
</dbReference>
<dbReference type="InterPro" id="IPR011013">
    <property type="entry name" value="Gal_mutarotase_sf_dom"/>
</dbReference>
<dbReference type="InterPro" id="IPR000322">
    <property type="entry name" value="Glyco_hydro_31_TIM"/>
</dbReference>
<feature type="region of interest" description="Disordered" evidence="11">
    <location>
        <begin position="171"/>
        <end position="202"/>
    </location>
</feature>
<feature type="compositionally biased region" description="Basic and acidic residues" evidence="11">
    <location>
        <begin position="171"/>
        <end position="187"/>
    </location>
</feature>
<evidence type="ECO:0000256" key="10">
    <source>
        <dbReference type="RuleBase" id="RU361185"/>
    </source>
</evidence>
<keyword evidence="17" id="KW-1185">Reference proteome</keyword>
<dbReference type="EMBL" id="MLAK01000622">
    <property type="protein sequence ID" value="OHT10080.1"/>
    <property type="molecule type" value="Genomic_DNA"/>
</dbReference>
<dbReference type="GO" id="GO:0006491">
    <property type="term" value="P:N-glycan processing"/>
    <property type="evidence" value="ECO:0007669"/>
    <property type="project" value="TreeGrafter"/>
</dbReference>
<feature type="signal peptide" evidence="12">
    <location>
        <begin position="1"/>
        <end position="24"/>
    </location>
</feature>
<dbReference type="CDD" id="cd06603">
    <property type="entry name" value="GH31_GANC_GANAB_alpha"/>
    <property type="match status" value="1"/>
</dbReference>
<comment type="similarity">
    <text evidence="3 10">Belongs to the glycosyl hydrolase 31 family.</text>
</comment>
<feature type="domain" description="Glycosyl hydrolase family 31 C-terminal" evidence="15">
    <location>
        <begin position="661"/>
        <end position="736"/>
    </location>
</feature>
<organism evidence="16 17">
    <name type="scientific">Tritrichomonas foetus</name>
    <dbReference type="NCBI Taxonomy" id="1144522"/>
    <lineage>
        <taxon>Eukaryota</taxon>
        <taxon>Metamonada</taxon>
        <taxon>Parabasalia</taxon>
        <taxon>Tritrichomonadida</taxon>
        <taxon>Tritrichomonadidae</taxon>
        <taxon>Tritrichomonas</taxon>
    </lineage>
</organism>
<comment type="caution">
    <text evidence="16">The sequence shown here is derived from an EMBL/GenBank/DDBJ whole genome shotgun (WGS) entry which is preliminary data.</text>
</comment>
<dbReference type="InterPro" id="IPR013780">
    <property type="entry name" value="Glyco_hydro_b"/>
</dbReference>
<evidence type="ECO:0000256" key="11">
    <source>
        <dbReference type="SAM" id="MobiDB-lite"/>
    </source>
</evidence>
<evidence type="ECO:0000256" key="3">
    <source>
        <dbReference type="ARBA" id="ARBA00007806"/>
    </source>
</evidence>
<feature type="chain" id="PRO_5012972668" description="Glucosidase II subunit alpha" evidence="12">
    <location>
        <begin position="25"/>
        <end position="880"/>
    </location>
</feature>
<keyword evidence="7" id="KW-0325">Glycoprotein</keyword>
<dbReference type="Pfam" id="PF01055">
    <property type="entry name" value="Glyco_hydro_31_2nd"/>
    <property type="match status" value="1"/>
</dbReference>
<keyword evidence="6" id="KW-0256">Endoplasmic reticulum</keyword>
<dbReference type="InterPro" id="IPR025887">
    <property type="entry name" value="Glyco_hydro_31_N_dom"/>
</dbReference>
<feature type="domain" description="Glycoside hydrolase family 31 N-terminal" evidence="14">
    <location>
        <begin position="73"/>
        <end position="283"/>
    </location>
</feature>
<gene>
    <name evidence="16" type="primary">modA</name>
    <name evidence="16" type="ORF">TRFO_20816</name>
</gene>
<evidence type="ECO:0000256" key="9">
    <source>
        <dbReference type="ARBA" id="ARBA00042895"/>
    </source>
</evidence>
<dbReference type="OrthoDB" id="3237269at2759"/>
<dbReference type="Pfam" id="PF13802">
    <property type="entry name" value="Gal_mutarotas_2"/>
    <property type="match status" value="1"/>
</dbReference>
<evidence type="ECO:0000259" key="14">
    <source>
        <dbReference type="Pfam" id="PF13802"/>
    </source>
</evidence>
<dbReference type="SUPFAM" id="SSF74650">
    <property type="entry name" value="Galactose mutarotase-like"/>
    <property type="match status" value="1"/>
</dbReference>
<evidence type="ECO:0000259" key="13">
    <source>
        <dbReference type="Pfam" id="PF01055"/>
    </source>
</evidence>
<comment type="pathway">
    <text evidence="2">Glycan metabolism; N-glycan metabolism.</text>
</comment>
<evidence type="ECO:0000313" key="17">
    <source>
        <dbReference type="Proteomes" id="UP000179807"/>
    </source>
</evidence>
<evidence type="ECO:0000256" key="2">
    <source>
        <dbReference type="ARBA" id="ARBA00004833"/>
    </source>
</evidence>
<dbReference type="PANTHER" id="PTHR22762:SF54">
    <property type="entry name" value="BCDNA.GH04962"/>
    <property type="match status" value="1"/>
</dbReference>
<feature type="domain" description="Glycoside hydrolase family 31 TIM barrel" evidence="13">
    <location>
        <begin position="323"/>
        <end position="653"/>
    </location>
</feature>
<dbReference type="Pfam" id="PF21365">
    <property type="entry name" value="Glyco_hydro_31_3rd"/>
    <property type="match status" value="1"/>
</dbReference>
<dbReference type="GO" id="GO:0030246">
    <property type="term" value="F:carbohydrate binding"/>
    <property type="evidence" value="ECO:0007669"/>
    <property type="project" value="InterPro"/>
</dbReference>
<evidence type="ECO:0000256" key="6">
    <source>
        <dbReference type="ARBA" id="ARBA00022824"/>
    </source>
</evidence>
<dbReference type="GeneID" id="94836306"/>
<dbReference type="Gene3D" id="2.60.40.1180">
    <property type="entry name" value="Golgi alpha-mannosidase II"/>
    <property type="match status" value="2"/>
</dbReference>
<proteinExistence type="inferred from homology"/>
<evidence type="ECO:0000256" key="7">
    <source>
        <dbReference type="ARBA" id="ARBA00023180"/>
    </source>
</evidence>
<dbReference type="GO" id="GO:0090599">
    <property type="term" value="F:alpha-glucosidase activity"/>
    <property type="evidence" value="ECO:0007669"/>
    <property type="project" value="TreeGrafter"/>
</dbReference>
<dbReference type="GO" id="GO:0005783">
    <property type="term" value="C:endoplasmic reticulum"/>
    <property type="evidence" value="ECO:0007669"/>
    <property type="project" value="UniProtKB-SubCell"/>
</dbReference>
<dbReference type="AlphaFoldDB" id="A0A1J4KGL7"/>
<protein>
    <recommendedName>
        <fullName evidence="9">Glucosidase II subunit alpha</fullName>
    </recommendedName>
</protein>
<keyword evidence="8 10" id="KW-0326">Glycosidase</keyword>
<sequence>MKLFEHFCVKMIFFLFSFSLSVEQHRYCMCKQSSFCERNRFKMTPSKWKLDEKSNSITKNVFSSYINDKDLMLSIENFNNDAVKVKIEPGKKEAFRFDASTLLHPQKNSEIKQTSNSTHTTLTFENKDISLIISHSPFSIEYLGKNGAKIILNDRDSSIFEHHLYGKYLKNKNENENENENKEESRHNLKRNSRRNSQTSLRNGDTSVALDFTFDNDVFMGLPGHTLPLILPDTTDGEPIRLFNTDINSFEVNSRMSMYGAVPFLMSKDSAVFWNNPSETWIDIQKKKKNVRFLSEGGFIEIYLFSGTFYEMMDSFSSLTGKPQLPPLFALGLHQCRWGYTSQEMIESVNHQLDAKKVPHDVLWFDLDHTDDRKYFVWDKRNYPEPLKLLDSLAIDKRQLVVLVDPHLKAQDSYYVYKEASSHNYLIRDSQKNQYIGHCWPGSSAWPDFLHPKVNDWWASQFSYKNFIDSRPNLHIWNDMNEISVFDIFDATAPRDLLHYNDIEEREVHNIYGHLMVKSTYQGLVERNEDKNQRPFILTRSYYAGSQQYAFVWTGDNDSDMKHFENSIQMLLSYSVGGMVYSGSDVGGFFNSPSDTILSHWYQVGAWCYPFFRVHCHHLAKFRELYTLSDDNFKKAIEAVRERYRLLPYWYTLSRKANLTGEPLVKPVFWDFKDYNEALDDIILLGHEFIISPFSKKINLPTECKWYNYATLEESNGKDQTKDSDVAVFLKGGSIIPFKQRIRKSANLMYYDPFSFLIALDEKEEAQGTVYIDDGVTFDYQKGLYIYKSFHYKDGKIWASDCSELNDKNEKEQYYDDYNVKIEQIKIIGIKTSPKKIICKSNGNEIELKFDITSNDKRNVLIIHRVSVLIADNWEIVCSF</sequence>